<protein>
    <submittedName>
        <fullName evidence="1 2">Uncharacterized protein</fullName>
    </submittedName>
</protein>
<dbReference type="GeneID" id="20343043"/>
<evidence type="ECO:0000313" key="1">
    <source>
        <dbReference type="EMBL" id="EJT77476.1"/>
    </source>
</evidence>
<proteinExistence type="predicted"/>
<dbReference type="eggNOG" id="ENOG502SJYB">
    <property type="taxonomic scope" value="Eukaryota"/>
</dbReference>
<dbReference type="EMBL" id="GL385396">
    <property type="protein sequence ID" value="EJT77476.1"/>
    <property type="molecule type" value="Genomic_DNA"/>
</dbReference>
<dbReference type="RefSeq" id="XP_009218621.1">
    <property type="nucleotide sequence ID" value="XM_009220357.1"/>
</dbReference>
<keyword evidence="3" id="KW-1185">Reference proteome</keyword>
<sequence length="118" mass="13048">MFMLHLESSRSFHIVPSSTFVSDSSLAPAKPDIYYGAPPKDLDPSIRNELGDYIIPSTMENKPLVPNFFTEIKGPDGSAAVMQRQARYNGAIGARGIHSLYNYGNNEPVYDGKPYTFS</sequence>
<dbReference type="OrthoDB" id="5336565at2759"/>
<name>J3NMS9_GAET3</name>
<dbReference type="VEuPathDB" id="FungiDB:GGTG_02585"/>
<reference evidence="1" key="2">
    <citation type="submission" date="2010-07" db="EMBL/GenBank/DDBJ databases">
        <authorList>
            <consortium name="The Broad Institute Genome Sequencing Platform"/>
            <consortium name="Broad Institute Genome Sequencing Center for Infectious Disease"/>
            <person name="Ma L.-J."/>
            <person name="Dead R."/>
            <person name="Young S."/>
            <person name="Zeng Q."/>
            <person name="Koehrsen M."/>
            <person name="Alvarado L."/>
            <person name="Berlin A."/>
            <person name="Chapman S.B."/>
            <person name="Chen Z."/>
            <person name="Freedman E."/>
            <person name="Gellesch M."/>
            <person name="Goldberg J."/>
            <person name="Griggs A."/>
            <person name="Gujja S."/>
            <person name="Heilman E.R."/>
            <person name="Heiman D."/>
            <person name="Hepburn T."/>
            <person name="Howarth C."/>
            <person name="Jen D."/>
            <person name="Larson L."/>
            <person name="Mehta T."/>
            <person name="Neiman D."/>
            <person name="Pearson M."/>
            <person name="Roberts A."/>
            <person name="Saif S."/>
            <person name="Shea T."/>
            <person name="Shenoy N."/>
            <person name="Sisk P."/>
            <person name="Stolte C."/>
            <person name="Sykes S."/>
            <person name="Walk T."/>
            <person name="White J."/>
            <person name="Yandava C."/>
            <person name="Haas B."/>
            <person name="Nusbaum C."/>
            <person name="Birren B."/>
        </authorList>
    </citation>
    <scope>NUCLEOTIDE SEQUENCE</scope>
    <source>
        <strain evidence="1">R3-111a-1</strain>
    </source>
</reference>
<reference evidence="3" key="1">
    <citation type="submission" date="2010-07" db="EMBL/GenBank/DDBJ databases">
        <title>The genome sequence of Gaeumannomyces graminis var. tritici strain R3-111a-1.</title>
        <authorList>
            <consortium name="The Broad Institute Genome Sequencing Platform"/>
            <person name="Ma L.-J."/>
            <person name="Dead R."/>
            <person name="Young S."/>
            <person name="Zeng Q."/>
            <person name="Koehrsen M."/>
            <person name="Alvarado L."/>
            <person name="Berlin A."/>
            <person name="Chapman S.B."/>
            <person name="Chen Z."/>
            <person name="Freedman E."/>
            <person name="Gellesch M."/>
            <person name="Goldberg J."/>
            <person name="Griggs A."/>
            <person name="Gujja S."/>
            <person name="Heilman E.R."/>
            <person name="Heiman D."/>
            <person name="Hepburn T."/>
            <person name="Howarth C."/>
            <person name="Jen D."/>
            <person name="Larson L."/>
            <person name="Mehta T."/>
            <person name="Neiman D."/>
            <person name="Pearson M."/>
            <person name="Roberts A."/>
            <person name="Saif S."/>
            <person name="Shea T."/>
            <person name="Shenoy N."/>
            <person name="Sisk P."/>
            <person name="Stolte C."/>
            <person name="Sykes S."/>
            <person name="Walk T."/>
            <person name="White J."/>
            <person name="Yandava C."/>
            <person name="Haas B."/>
            <person name="Nusbaum C."/>
            <person name="Birren B."/>
        </authorList>
    </citation>
    <scope>NUCLEOTIDE SEQUENCE [LARGE SCALE GENOMIC DNA]</scope>
    <source>
        <strain evidence="3">R3-111a-1</strain>
    </source>
</reference>
<dbReference type="AlphaFoldDB" id="J3NMS9"/>
<dbReference type="EnsemblFungi" id="EJT77476">
    <property type="protein sequence ID" value="EJT77476"/>
    <property type="gene ID" value="GGTG_02585"/>
</dbReference>
<evidence type="ECO:0000313" key="2">
    <source>
        <dbReference type="EnsemblFungi" id="EJT77476"/>
    </source>
</evidence>
<reference evidence="2" key="5">
    <citation type="submission" date="2018-04" db="UniProtKB">
        <authorList>
            <consortium name="EnsemblFungi"/>
        </authorList>
    </citation>
    <scope>IDENTIFICATION</scope>
    <source>
        <strain evidence="2">R3-111a-1</strain>
    </source>
</reference>
<organism evidence="1">
    <name type="scientific">Gaeumannomyces tritici (strain R3-111a-1)</name>
    <name type="common">Wheat and barley take-all root rot fungus</name>
    <name type="synonym">Gaeumannomyces graminis var. tritici</name>
    <dbReference type="NCBI Taxonomy" id="644352"/>
    <lineage>
        <taxon>Eukaryota</taxon>
        <taxon>Fungi</taxon>
        <taxon>Dikarya</taxon>
        <taxon>Ascomycota</taxon>
        <taxon>Pezizomycotina</taxon>
        <taxon>Sordariomycetes</taxon>
        <taxon>Sordariomycetidae</taxon>
        <taxon>Magnaporthales</taxon>
        <taxon>Magnaporthaceae</taxon>
        <taxon>Gaeumannomyces</taxon>
    </lineage>
</organism>
<dbReference type="HOGENOM" id="CLU_2097026_0_0_1"/>
<reference evidence="1" key="3">
    <citation type="submission" date="2010-09" db="EMBL/GenBank/DDBJ databases">
        <title>Annotation of Gaeumannomyces graminis var. tritici R3-111a-1.</title>
        <authorList>
            <consortium name="The Broad Institute Genome Sequencing Platform"/>
            <person name="Ma L.-J."/>
            <person name="Dead R."/>
            <person name="Young S.K."/>
            <person name="Zeng Q."/>
            <person name="Gargeya S."/>
            <person name="Fitzgerald M."/>
            <person name="Haas B."/>
            <person name="Abouelleil A."/>
            <person name="Alvarado L."/>
            <person name="Arachchi H.M."/>
            <person name="Berlin A."/>
            <person name="Brown A."/>
            <person name="Chapman S.B."/>
            <person name="Chen Z."/>
            <person name="Dunbar C."/>
            <person name="Freedman E."/>
            <person name="Gearin G."/>
            <person name="Gellesch M."/>
            <person name="Goldberg J."/>
            <person name="Griggs A."/>
            <person name="Gujja S."/>
            <person name="Heiman D."/>
            <person name="Howarth C."/>
            <person name="Larson L."/>
            <person name="Lui A."/>
            <person name="MacDonald P.J.P."/>
            <person name="Mehta T."/>
            <person name="Montmayeur A."/>
            <person name="Murphy C."/>
            <person name="Neiman D."/>
            <person name="Pearson M."/>
            <person name="Priest M."/>
            <person name="Roberts A."/>
            <person name="Saif S."/>
            <person name="Shea T."/>
            <person name="Shenoy N."/>
            <person name="Sisk P."/>
            <person name="Stolte C."/>
            <person name="Sykes S."/>
            <person name="Yandava C."/>
            <person name="Wortman J."/>
            <person name="Nusbaum C."/>
            <person name="Birren B."/>
        </authorList>
    </citation>
    <scope>NUCLEOTIDE SEQUENCE</scope>
    <source>
        <strain evidence="1">R3-111a-1</strain>
    </source>
</reference>
<dbReference type="STRING" id="644352.J3NMS9"/>
<accession>J3NMS9</accession>
<dbReference type="Proteomes" id="UP000006039">
    <property type="component" value="Unassembled WGS sequence"/>
</dbReference>
<gene>
    <name evidence="2" type="primary">20343043</name>
    <name evidence="1" type="ORF">GGTG_02585</name>
</gene>
<evidence type="ECO:0000313" key="3">
    <source>
        <dbReference type="Proteomes" id="UP000006039"/>
    </source>
</evidence>
<reference evidence="2" key="4">
    <citation type="journal article" date="2015" name="G3 (Bethesda)">
        <title>Genome sequences of three phytopathogenic species of the Magnaporthaceae family of fungi.</title>
        <authorList>
            <person name="Okagaki L.H."/>
            <person name="Nunes C.C."/>
            <person name="Sailsbery J."/>
            <person name="Clay B."/>
            <person name="Brown D."/>
            <person name="John T."/>
            <person name="Oh Y."/>
            <person name="Young N."/>
            <person name="Fitzgerald M."/>
            <person name="Haas B.J."/>
            <person name="Zeng Q."/>
            <person name="Young S."/>
            <person name="Adiconis X."/>
            <person name="Fan L."/>
            <person name="Levin J.Z."/>
            <person name="Mitchell T.K."/>
            <person name="Okubara P.A."/>
            <person name="Farman M.L."/>
            <person name="Kohn L.M."/>
            <person name="Birren B."/>
            <person name="Ma L.-J."/>
            <person name="Dean R.A."/>
        </authorList>
    </citation>
    <scope>NUCLEOTIDE SEQUENCE</scope>
    <source>
        <strain evidence="2">R3-111a-1</strain>
    </source>
</reference>